<sequence length="374" mass="41155">MFLKLVYIGLFFSMVSLSAQIQVKRLGILPEALKETSGLAIYNDSLISHNDSGGAPSLYVMDSLGMQIGRSIVIENAENVDWEDLAQDQDFLYIGDIGNNTGSRKQLTIYRVPLVALESNKVTAESIRFTYPDQPENETGQSDWDAEALVVKGDSLVVFTKRWKSMDTRAYTIPKIPGEFTARQVATFPVNGLVTSADYSTENGLVLLGYSDTLAPFLLWQKSNTESLFGTESVKSTLSVSYGQMEALVGGIAAHYYLSSEYFERQTPSVLLWNDLFRATIPFEKTPEESTGAAVADEIILFGAENGLLGYRFTGKSKMLTASIFDGTGKLVVPFTRLDTKEGAWDLSVLPSGIYYMVVQTPDGYSVKAFPWAG</sequence>
<dbReference type="NCBIfam" id="TIGR04183">
    <property type="entry name" value="Por_Secre_tail"/>
    <property type="match status" value="1"/>
</dbReference>
<reference evidence="2 3" key="1">
    <citation type="submission" date="2017-04" db="EMBL/GenBank/DDBJ databases">
        <title>A new member of the family Flavobacteriaceae isolated from ascidians.</title>
        <authorList>
            <person name="Chen L."/>
        </authorList>
    </citation>
    <scope>NUCLEOTIDE SEQUENCE [LARGE SCALE GENOMIC DNA]</scope>
    <source>
        <strain evidence="2 3">HQA918</strain>
    </source>
</reference>
<protein>
    <recommendedName>
        <fullName evidence="4">Secretion protein</fullName>
    </recommendedName>
</protein>
<accession>A0A2A4G834</accession>
<dbReference type="RefSeq" id="WP_097442909.1">
    <property type="nucleotide sequence ID" value="NZ_NBWU01000004.1"/>
</dbReference>
<organism evidence="2 3">
    <name type="scientific">Sediminicola luteus</name>
    <dbReference type="NCBI Taxonomy" id="319238"/>
    <lineage>
        <taxon>Bacteria</taxon>
        <taxon>Pseudomonadati</taxon>
        <taxon>Bacteroidota</taxon>
        <taxon>Flavobacteriia</taxon>
        <taxon>Flavobacteriales</taxon>
        <taxon>Flavobacteriaceae</taxon>
        <taxon>Sediminicola</taxon>
    </lineage>
</organism>
<dbReference type="AlphaFoldDB" id="A0A2A4G834"/>
<name>A0A2A4G834_9FLAO</name>
<dbReference type="OrthoDB" id="9798438at2"/>
<dbReference type="InterPro" id="IPR026444">
    <property type="entry name" value="Secre_tail"/>
</dbReference>
<proteinExistence type="predicted"/>
<evidence type="ECO:0008006" key="4">
    <source>
        <dbReference type="Google" id="ProtNLM"/>
    </source>
</evidence>
<gene>
    <name evidence="2" type="ORF">B7P33_12935</name>
</gene>
<evidence type="ECO:0000313" key="3">
    <source>
        <dbReference type="Proteomes" id="UP000219559"/>
    </source>
</evidence>
<keyword evidence="3" id="KW-1185">Reference proteome</keyword>
<dbReference type="Proteomes" id="UP000219559">
    <property type="component" value="Unassembled WGS sequence"/>
</dbReference>
<dbReference type="EMBL" id="NBWU01000004">
    <property type="protein sequence ID" value="PCE64130.1"/>
    <property type="molecule type" value="Genomic_DNA"/>
</dbReference>
<keyword evidence="1" id="KW-0732">Signal</keyword>
<evidence type="ECO:0000313" key="2">
    <source>
        <dbReference type="EMBL" id="PCE64130.1"/>
    </source>
</evidence>
<evidence type="ECO:0000256" key="1">
    <source>
        <dbReference type="ARBA" id="ARBA00022729"/>
    </source>
</evidence>
<comment type="caution">
    <text evidence="2">The sequence shown here is derived from an EMBL/GenBank/DDBJ whole genome shotgun (WGS) entry which is preliminary data.</text>
</comment>